<evidence type="ECO:0000313" key="9">
    <source>
        <dbReference type="EMBL" id="KAH6646813.1"/>
    </source>
</evidence>
<gene>
    <name evidence="9" type="ORF">BKA67DRAFT_580640</name>
</gene>
<evidence type="ECO:0000256" key="3">
    <source>
        <dbReference type="ARBA" id="ARBA00022692"/>
    </source>
</evidence>
<feature type="transmembrane region" description="Helical" evidence="7">
    <location>
        <begin position="91"/>
        <end position="108"/>
    </location>
</feature>
<feature type="transmembrane region" description="Helical" evidence="7">
    <location>
        <begin position="6"/>
        <end position="25"/>
    </location>
</feature>
<dbReference type="GO" id="GO:0005886">
    <property type="term" value="C:plasma membrane"/>
    <property type="evidence" value="ECO:0007669"/>
    <property type="project" value="TreeGrafter"/>
</dbReference>
<feature type="domain" description="Ferric oxidoreductase" evidence="8">
    <location>
        <begin position="94"/>
        <end position="195"/>
    </location>
</feature>
<proteinExistence type="predicted"/>
<sequence length="531" mass="60265">MDISISVYVITLYGCLATAGLCVVLQSAYHRWVKPRITFSIALVQNTFIFKSYVWVRLTFLQICIIIPYLMANGIALGFKTRDLVTLETRSSTIALFNLVLLSFSGHAHQIAEMAGLSLAMYRFLHRWVGRVMIVEALLHMVLIIIHRQVVDDLFKSGCIAAGGLLAILLSSLWFPRQLRNLFDKLHSAFYVTTMTGLLWHVGFPKSTVASITVGVSGGLWLIMHLRQLITLAVCYYSGGLAKTIDTVWMDEAVTRIQLTGQAVRVFPGCYFYVYFRGPLPLRNFLHGYRMMPMPDAKEAISGKVSTMDFLISHTGQHGRSIMGVRKGQDLLLIGPYGKDLQLHRFETVILTARGIGILGVLPFALQLAGRKQQDSVVRDKESRLRDSDDAVFRDVTRKVDLIWWLDHNEQENWVADQLRELQASDQDNKLLVVWCVYPAPRREPPPFKPNDHWQMLYNFDKISLSREIRQEARYPGRMIVSACGDQDFVDGVRSATMDNISPGRVITFEQLDYRPRRSAKTFPSDSVAQV</sequence>
<dbReference type="InterPro" id="IPR039261">
    <property type="entry name" value="FNR_nucleotide-bd"/>
</dbReference>
<dbReference type="Gene3D" id="3.40.50.80">
    <property type="entry name" value="Nucleotide-binding domain of ferredoxin-NADP reductase (FNR) module"/>
    <property type="match status" value="1"/>
</dbReference>
<evidence type="ECO:0000259" key="8">
    <source>
        <dbReference type="Pfam" id="PF01794"/>
    </source>
</evidence>
<dbReference type="PANTHER" id="PTHR32361:SF9">
    <property type="entry name" value="FERRIC REDUCTASE TRANSMEMBRANE COMPONENT 3-RELATED"/>
    <property type="match status" value="1"/>
</dbReference>
<organism evidence="9 10">
    <name type="scientific">Truncatella angustata</name>
    <dbReference type="NCBI Taxonomy" id="152316"/>
    <lineage>
        <taxon>Eukaryota</taxon>
        <taxon>Fungi</taxon>
        <taxon>Dikarya</taxon>
        <taxon>Ascomycota</taxon>
        <taxon>Pezizomycotina</taxon>
        <taxon>Sordariomycetes</taxon>
        <taxon>Xylariomycetidae</taxon>
        <taxon>Amphisphaeriales</taxon>
        <taxon>Sporocadaceae</taxon>
        <taxon>Truncatella</taxon>
    </lineage>
</organism>
<keyword evidence="2" id="KW-0813">Transport</keyword>
<dbReference type="GO" id="GO:0000293">
    <property type="term" value="F:ferric-chelate reductase activity"/>
    <property type="evidence" value="ECO:0007669"/>
    <property type="project" value="TreeGrafter"/>
</dbReference>
<dbReference type="Proteomes" id="UP000758603">
    <property type="component" value="Unassembled WGS sequence"/>
</dbReference>
<dbReference type="OrthoDB" id="5244652at2759"/>
<reference evidence="9" key="1">
    <citation type="journal article" date="2021" name="Nat. Commun.">
        <title>Genetic determinants of endophytism in the Arabidopsis root mycobiome.</title>
        <authorList>
            <person name="Mesny F."/>
            <person name="Miyauchi S."/>
            <person name="Thiergart T."/>
            <person name="Pickel B."/>
            <person name="Atanasova L."/>
            <person name="Karlsson M."/>
            <person name="Huettel B."/>
            <person name="Barry K.W."/>
            <person name="Haridas S."/>
            <person name="Chen C."/>
            <person name="Bauer D."/>
            <person name="Andreopoulos W."/>
            <person name="Pangilinan J."/>
            <person name="LaButti K."/>
            <person name="Riley R."/>
            <person name="Lipzen A."/>
            <person name="Clum A."/>
            <person name="Drula E."/>
            <person name="Henrissat B."/>
            <person name="Kohler A."/>
            <person name="Grigoriev I.V."/>
            <person name="Martin F.M."/>
            <person name="Hacquard S."/>
        </authorList>
    </citation>
    <scope>NUCLEOTIDE SEQUENCE</scope>
    <source>
        <strain evidence="9">MPI-SDFR-AT-0073</strain>
    </source>
</reference>
<dbReference type="RefSeq" id="XP_045953327.1">
    <property type="nucleotide sequence ID" value="XM_046103874.1"/>
</dbReference>
<dbReference type="GO" id="GO:0006879">
    <property type="term" value="P:intracellular iron ion homeostasis"/>
    <property type="evidence" value="ECO:0007669"/>
    <property type="project" value="TreeGrafter"/>
</dbReference>
<evidence type="ECO:0000256" key="5">
    <source>
        <dbReference type="ARBA" id="ARBA00023065"/>
    </source>
</evidence>
<dbReference type="GeneID" id="70132765"/>
<dbReference type="PANTHER" id="PTHR32361">
    <property type="entry name" value="FERRIC/CUPRIC REDUCTASE TRANSMEMBRANE COMPONENT"/>
    <property type="match status" value="1"/>
</dbReference>
<dbReference type="InterPro" id="IPR013130">
    <property type="entry name" value="Fe3_Rdtase_TM_dom"/>
</dbReference>
<name>A0A9P8RM79_9PEZI</name>
<evidence type="ECO:0000256" key="1">
    <source>
        <dbReference type="ARBA" id="ARBA00004141"/>
    </source>
</evidence>
<feature type="transmembrane region" description="Helical" evidence="7">
    <location>
        <begin position="60"/>
        <end position="79"/>
    </location>
</feature>
<protein>
    <recommendedName>
        <fullName evidence="8">Ferric oxidoreductase domain-containing protein</fullName>
    </recommendedName>
</protein>
<keyword evidence="10" id="KW-1185">Reference proteome</keyword>
<dbReference type="GO" id="GO:0006826">
    <property type="term" value="P:iron ion transport"/>
    <property type="evidence" value="ECO:0007669"/>
    <property type="project" value="TreeGrafter"/>
</dbReference>
<dbReference type="AlphaFoldDB" id="A0A9P8RM79"/>
<evidence type="ECO:0000256" key="2">
    <source>
        <dbReference type="ARBA" id="ARBA00022448"/>
    </source>
</evidence>
<dbReference type="Pfam" id="PF01794">
    <property type="entry name" value="Ferric_reduct"/>
    <property type="match status" value="1"/>
</dbReference>
<feature type="transmembrane region" description="Helical" evidence="7">
    <location>
        <begin position="128"/>
        <end position="146"/>
    </location>
</feature>
<dbReference type="SUPFAM" id="SSF52343">
    <property type="entry name" value="Ferredoxin reductase-like, C-terminal NADP-linked domain"/>
    <property type="match status" value="1"/>
</dbReference>
<comment type="subcellular location">
    <subcellularLocation>
        <location evidence="1">Membrane</location>
        <topology evidence="1">Multi-pass membrane protein</topology>
    </subcellularLocation>
</comment>
<keyword evidence="6 7" id="KW-0472">Membrane</keyword>
<comment type="caution">
    <text evidence="9">The sequence shown here is derived from an EMBL/GenBank/DDBJ whole genome shotgun (WGS) entry which is preliminary data.</text>
</comment>
<evidence type="ECO:0000256" key="7">
    <source>
        <dbReference type="SAM" id="Phobius"/>
    </source>
</evidence>
<evidence type="ECO:0000313" key="10">
    <source>
        <dbReference type="Proteomes" id="UP000758603"/>
    </source>
</evidence>
<feature type="transmembrane region" description="Helical" evidence="7">
    <location>
        <begin position="158"/>
        <end position="177"/>
    </location>
</feature>
<evidence type="ECO:0000256" key="6">
    <source>
        <dbReference type="ARBA" id="ARBA00023136"/>
    </source>
</evidence>
<dbReference type="EMBL" id="JAGPXC010000009">
    <property type="protein sequence ID" value="KAH6646813.1"/>
    <property type="molecule type" value="Genomic_DNA"/>
</dbReference>
<keyword evidence="5" id="KW-0406">Ion transport</keyword>
<evidence type="ECO:0000256" key="4">
    <source>
        <dbReference type="ARBA" id="ARBA00022989"/>
    </source>
</evidence>
<keyword evidence="4 7" id="KW-1133">Transmembrane helix</keyword>
<keyword evidence="3 7" id="KW-0812">Transmembrane</keyword>
<dbReference type="GO" id="GO:0015677">
    <property type="term" value="P:copper ion import"/>
    <property type="evidence" value="ECO:0007669"/>
    <property type="project" value="TreeGrafter"/>
</dbReference>
<accession>A0A9P8RM79</accession>
<dbReference type="InterPro" id="IPR051410">
    <property type="entry name" value="Ferric/Cupric_Reductase"/>
</dbReference>